<dbReference type="KEGG" id="mas:Mahau_2632"/>
<evidence type="ECO:0000256" key="1">
    <source>
        <dbReference type="SAM" id="Phobius"/>
    </source>
</evidence>
<proteinExistence type="predicted"/>
<dbReference type="AlphaFoldDB" id="F3ZYK4"/>
<protein>
    <submittedName>
        <fullName evidence="2">Uncharacterized protein</fullName>
    </submittedName>
</protein>
<evidence type="ECO:0000313" key="2">
    <source>
        <dbReference type="EMBL" id="AEE97772.1"/>
    </source>
</evidence>
<sequence>MTTAKKHVITISILILISLALIIVIAVNFFPKPMIHGDYPYYPDVKSITNAADVIIVGEVVSAKDVQDLMVDRTPNKTNKETTPYTISTVKVVEVVKGNVNIGEIITIKQLGDYKAKPEATLHEMNGYLSKDTEQLMFLCEYDDSPYSPVNPAQGIIKVRNGTTLYSANEYSLFGYTATSAKTADSLDSAIAMIKDCID</sequence>
<dbReference type="HOGENOM" id="CLU_1370770_0_0_9"/>
<gene>
    <name evidence="2" type="ordered locus">Mahau_2632</name>
</gene>
<keyword evidence="1" id="KW-0812">Transmembrane</keyword>
<feature type="transmembrane region" description="Helical" evidence="1">
    <location>
        <begin position="7"/>
        <end position="30"/>
    </location>
</feature>
<keyword evidence="1" id="KW-0472">Membrane</keyword>
<dbReference type="OrthoDB" id="2084594at2"/>
<name>F3ZYK4_MAHA5</name>
<dbReference type="Proteomes" id="UP000008457">
    <property type="component" value="Chromosome"/>
</dbReference>
<evidence type="ECO:0000313" key="3">
    <source>
        <dbReference type="Proteomes" id="UP000008457"/>
    </source>
</evidence>
<organism evidence="2 3">
    <name type="scientific">Mahella australiensis (strain DSM 15567 / CIP 107919 / 50-1 BON)</name>
    <dbReference type="NCBI Taxonomy" id="697281"/>
    <lineage>
        <taxon>Bacteria</taxon>
        <taxon>Bacillati</taxon>
        <taxon>Bacillota</taxon>
        <taxon>Clostridia</taxon>
        <taxon>Thermoanaerobacterales</taxon>
        <taxon>Thermoanaerobacterales Family IV. Incertae Sedis</taxon>
        <taxon>Mahella</taxon>
    </lineage>
</organism>
<keyword evidence="3" id="KW-1185">Reference proteome</keyword>
<keyword evidence="1" id="KW-1133">Transmembrane helix</keyword>
<reference evidence="3" key="1">
    <citation type="submission" date="2010-11" db="EMBL/GenBank/DDBJ databases">
        <title>The complete genome of Mahella australiensis DSM 15567.</title>
        <authorList>
            <consortium name="US DOE Joint Genome Institute (JGI-PGF)"/>
            <person name="Lucas S."/>
            <person name="Copeland A."/>
            <person name="Lapidus A."/>
            <person name="Bruce D."/>
            <person name="Goodwin L."/>
            <person name="Pitluck S."/>
            <person name="Kyrpides N."/>
            <person name="Mavromatis K."/>
            <person name="Pagani I."/>
            <person name="Ivanova N."/>
            <person name="Teshima H."/>
            <person name="Brettin T."/>
            <person name="Detter J.C."/>
            <person name="Han C."/>
            <person name="Tapia R."/>
            <person name="Land M."/>
            <person name="Hauser L."/>
            <person name="Markowitz V."/>
            <person name="Cheng J.-F."/>
            <person name="Hugenholtz P."/>
            <person name="Woyke T."/>
            <person name="Wu D."/>
            <person name="Spring S."/>
            <person name="Pukall R."/>
            <person name="Steenblock K."/>
            <person name="Schneider S."/>
            <person name="Klenk H.-P."/>
            <person name="Eisen J.A."/>
        </authorList>
    </citation>
    <scope>NUCLEOTIDE SEQUENCE [LARGE SCALE GENOMIC DNA]</scope>
    <source>
        <strain evidence="3">DSM 15567 / CIP 107919 / 50-1 BON</strain>
    </source>
</reference>
<dbReference type="RefSeq" id="WP_013782195.1">
    <property type="nucleotide sequence ID" value="NC_015520.1"/>
</dbReference>
<dbReference type="eggNOG" id="ENOG50333EX">
    <property type="taxonomic scope" value="Bacteria"/>
</dbReference>
<accession>F3ZYK4</accession>
<dbReference type="EMBL" id="CP002360">
    <property type="protein sequence ID" value="AEE97772.1"/>
    <property type="molecule type" value="Genomic_DNA"/>
</dbReference>
<reference evidence="2 3" key="2">
    <citation type="journal article" date="2011" name="Stand. Genomic Sci.">
        <title>Complete genome sequence of Mahella australiensis type strain (50-1 BON).</title>
        <authorList>
            <person name="Sikorski J."/>
            <person name="Teshima H."/>
            <person name="Nolan M."/>
            <person name="Lucas S."/>
            <person name="Hammon N."/>
            <person name="Deshpande S."/>
            <person name="Cheng J.F."/>
            <person name="Pitluck S."/>
            <person name="Liolios K."/>
            <person name="Pagani I."/>
            <person name="Ivanova N."/>
            <person name="Huntemann M."/>
            <person name="Mavromatis K."/>
            <person name="Ovchinikova G."/>
            <person name="Pati A."/>
            <person name="Tapia R."/>
            <person name="Han C."/>
            <person name="Goodwin L."/>
            <person name="Chen A."/>
            <person name="Palaniappan K."/>
            <person name="Land M."/>
            <person name="Hauser L."/>
            <person name="Ngatchou-Djao O.D."/>
            <person name="Rohde M."/>
            <person name="Pukall R."/>
            <person name="Spring S."/>
            <person name="Abt B."/>
            <person name="Goker M."/>
            <person name="Detter J.C."/>
            <person name="Woyke T."/>
            <person name="Bristow J."/>
            <person name="Markowitz V."/>
            <person name="Hugenholtz P."/>
            <person name="Eisen J.A."/>
            <person name="Kyrpides N.C."/>
            <person name="Klenk H.P."/>
            <person name="Lapidus A."/>
        </authorList>
    </citation>
    <scope>NUCLEOTIDE SEQUENCE [LARGE SCALE GENOMIC DNA]</scope>
    <source>
        <strain evidence="3">DSM 15567 / CIP 107919 / 50-1 BON</strain>
    </source>
</reference>